<dbReference type="CDD" id="cd16100">
    <property type="entry name" value="ARID"/>
    <property type="match status" value="1"/>
</dbReference>
<comment type="caution">
    <text evidence="3">The sequence shown here is derived from an EMBL/GenBank/DDBJ whole genome shotgun (WGS) entry which is preliminary data.</text>
</comment>
<dbReference type="GO" id="GO:0003677">
    <property type="term" value="F:DNA binding"/>
    <property type="evidence" value="ECO:0007669"/>
    <property type="project" value="InterPro"/>
</dbReference>
<evidence type="ECO:0000259" key="2">
    <source>
        <dbReference type="PROSITE" id="PS51011"/>
    </source>
</evidence>
<dbReference type="InterPro" id="IPR001606">
    <property type="entry name" value="ARID_dom"/>
</dbReference>
<evidence type="ECO:0000313" key="4">
    <source>
        <dbReference type="Proteomes" id="UP000663848"/>
    </source>
</evidence>
<dbReference type="AlphaFoldDB" id="A0A822A2H7"/>
<proteinExistence type="predicted"/>
<dbReference type="Pfam" id="PF01388">
    <property type="entry name" value="ARID"/>
    <property type="match status" value="1"/>
</dbReference>
<name>A0A822A2H7_9BILA</name>
<dbReference type="PROSITE" id="PS51011">
    <property type="entry name" value="ARID"/>
    <property type="match status" value="1"/>
</dbReference>
<feature type="domain" description="ARID" evidence="2">
    <location>
        <begin position="1"/>
        <end position="51"/>
    </location>
</feature>
<dbReference type="Proteomes" id="UP000663848">
    <property type="component" value="Unassembled WGS sequence"/>
</dbReference>
<protein>
    <recommendedName>
        <fullName evidence="2">ARID domain-containing protein</fullName>
    </recommendedName>
</protein>
<reference evidence="3" key="1">
    <citation type="submission" date="2021-02" db="EMBL/GenBank/DDBJ databases">
        <authorList>
            <person name="Nowell W R."/>
        </authorList>
    </citation>
    <scope>NUCLEOTIDE SEQUENCE</scope>
</reference>
<evidence type="ECO:0000256" key="1">
    <source>
        <dbReference type="SAM" id="MobiDB-lite"/>
    </source>
</evidence>
<feature type="region of interest" description="Disordered" evidence="1">
    <location>
        <begin position="57"/>
        <end position="100"/>
    </location>
</feature>
<evidence type="ECO:0000313" key="3">
    <source>
        <dbReference type="EMBL" id="CAF4999703.1"/>
    </source>
</evidence>
<accession>A0A822A2H7</accession>
<gene>
    <name evidence="3" type="ORF">QYT958_LOCUS37983</name>
</gene>
<dbReference type="EMBL" id="CAJOBR010032555">
    <property type="protein sequence ID" value="CAF4999703.1"/>
    <property type="molecule type" value="Genomic_DNA"/>
</dbReference>
<dbReference type="Gene3D" id="1.10.150.60">
    <property type="entry name" value="ARID DNA-binding domain"/>
    <property type="match status" value="1"/>
</dbReference>
<feature type="compositionally biased region" description="Polar residues" evidence="1">
    <location>
        <begin position="60"/>
        <end position="83"/>
    </location>
</feature>
<organism evidence="3 4">
    <name type="scientific">Rotaria socialis</name>
    <dbReference type="NCBI Taxonomy" id="392032"/>
    <lineage>
        <taxon>Eukaryota</taxon>
        <taxon>Metazoa</taxon>
        <taxon>Spiralia</taxon>
        <taxon>Gnathifera</taxon>
        <taxon>Rotifera</taxon>
        <taxon>Eurotatoria</taxon>
        <taxon>Bdelloidea</taxon>
        <taxon>Philodinida</taxon>
        <taxon>Philodinidae</taxon>
        <taxon>Rotaria</taxon>
    </lineage>
</organism>
<sequence length="132" mass="15163">IVKEEGGYYICCSQKKWASVARKMNFHDTQTSRVLKQHYEKLLLSFDVYETGIYEEHTDATSQNETKKGNNLKTVESNGTMKNGNKRKDTSSPTMANNIDPVSRKKVLTFTFSIESSILSETYGMQEKKTYR</sequence>
<dbReference type="InterPro" id="IPR036431">
    <property type="entry name" value="ARID_dom_sf"/>
</dbReference>
<feature type="non-terminal residue" evidence="3">
    <location>
        <position position="1"/>
    </location>
</feature>
<dbReference type="SUPFAM" id="SSF46774">
    <property type="entry name" value="ARID-like"/>
    <property type="match status" value="1"/>
</dbReference>